<keyword evidence="3" id="KW-1185">Reference proteome</keyword>
<dbReference type="AlphaFoldDB" id="A0AAE0ZB20"/>
<feature type="compositionally biased region" description="Basic and acidic residues" evidence="1">
    <location>
        <begin position="19"/>
        <end position="39"/>
    </location>
</feature>
<accession>A0AAE0ZB20</accession>
<dbReference type="Proteomes" id="UP001283361">
    <property type="component" value="Unassembled WGS sequence"/>
</dbReference>
<protein>
    <submittedName>
        <fullName evidence="2">Uncharacterized protein</fullName>
    </submittedName>
</protein>
<feature type="region of interest" description="Disordered" evidence="1">
    <location>
        <begin position="1"/>
        <end position="144"/>
    </location>
</feature>
<reference evidence="2" key="1">
    <citation type="journal article" date="2023" name="G3 (Bethesda)">
        <title>A reference genome for the long-term kleptoplast-retaining sea slug Elysia crispata morphotype clarki.</title>
        <authorList>
            <person name="Eastman K.E."/>
            <person name="Pendleton A.L."/>
            <person name="Shaikh M.A."/>
            <person name="Suttiyut T."/>
            <person name="Ogas R."/>
            <person name="Tomko P."/>
            <person name="Gavelis G."/>
            <person name="Widhalm J.R."/>
            <person name="Wisecaver J.H."/>
        </authorList>
    </citation>
    <scope>NUCLEOTIDE SEQUENCE</scope>
    <source>
        <strain evidence="2">ECLA1</strain>
    </source>
</reference>
<name>A0AAE0ZB20_9GAST</name>
<feature type="compositionally biased region" description="Basic and acidic residues" evidence="1">
    <location>
        <begin position="1"/>
        <end position="11"/>
    </location>
</feature>
<evidence type="ECO:0000313" key="2">
    <source>
        <dbReference type="EMBL" id="KAK3765386.1"/>
    </source>
</evidence>
<organism evidence="2 3">
    <name type="scientific">Elysia crispata</name>
    <name type="common">lettuce slug</name>
    <dbReference type="NCBI Taxonomy" id="231223"/>
    <lineage>
        <taxon>Eukaryota</taxon>
        <taxon>Metazoa</taxon>
        <taxon>Spiralia</taxon>
        <taxon>Lophotrochozoa</taxon>
        <taxon>Mollusca</taxon>
        <taxon>Gastropoda</taxon>
        <taxon>Heterobranchia</taxon>
        <taxon>Euthyneura</taxon>
        <taxon>Panpulmonata</taxon>
        <taxon>Sacoglossa</taxon>
        <taxon>Placobranchoidea</taxon>
        <taxon>Plakobranchidae</taxon>
        <taxon>Elysia</taxon>
    </lineage>
</organism>
<sequence length="302" mass="34190">MRRKGCVERRWGRQTSSKTDQETEEGRGVWRDVGADRQAAEQINRQMRRKGCVERRWGRQTSSRTDQQTDEKEGVCGETLGQTDKQQNRSTDRGEGRGVWRDVGADRQAAEQINRQRRRKGCVERRWGRQTSSRTDQETDEKEGGPFRVKVIPCLQEKAEAVPSVFTKLYVDCPVSRNTTLIVAQFAHSAQLCMSPSSRGLGPPLFYTWTLWSPSQAAAVRPGYGLTQCHTGPSLGEVLGYRSSDTLREKGSTLFYLFIVLNYAVLWKGGRVCVSEGDEGLTQCDMVRAVRQLQQPRLAKIN</sequence>
<dbReference type="EMBL" id="JAWDGP010004318">
    <property type="protein sequence ID" value="KAK3765386.1"/>
    <property type="molecule type" value="Genomic_DNA"/>
</dbReference>
<evidence type="ECO:0000256" key="1">
    <source>
        <dbReference type="SAM" id="MobiDB-lite"/>
    </source>
</evidence>
<proteinExistence type="predicted"/>
<evidence type="ECO:0000313" key="3">
    <source>
        <dbReference type="Proteomes" id="UP001283361"/>
    </source>
</evidence>
<feature type="compositionally biased region" description="Basic and acidic residues" evidence="1">
    <location>
        <begin position="86"/>
        <end position="109"/>
    </location>
</feature>
<gene>
    <name evidence="2" type="ORF">RRG08_065142</name>
</gene>
<comment type="caution">
    <text evidence="2">The sequence shown here is derived from an EMBL/GenBank/DDBJ whole genome shotgun (WGS) entry which is preliminary data.</text>
</comment>